<name>A0A853KC73_9BACL</name>
<proteinExistence type="predicted"/>
<gene>
    <name evidence="1" type="ORF">AYW79_04590</name>
</gene>
<dbReference type="RefSeq" id="WP_156493887.1">
    <property type="nucleotide sequence ID" value="NZ_LSUQ01000008.1"/>
</dbReference>
<protein>
    <submittedName>
        <fullName evidence="1">Uncharacterized protein</fullName>
    </submittedName>
</protein>
<comment type="caution">
    <text evidence="1">The sequence shown here is derived from an EMBL/GenBank/DDBJ whole genome shotgun (WGS) entry which is preliminary data.</text>
</comment>
<dbReference type="EMBL" id="LSUQ01000008">
    <property type="protein sequence ID" value="OAG94636.1"/>
    <property type="molecule type" value="Genomic_DNA"/>
</dbReference>
<dbReference type="Proteomes" id="UP000077421">
    <property type="component" value="Unassembled WGS sequence"/>
</dbReference>
<reference evidence="1 2" key="1">
    <citation type="submission" date="2016-02" db="EMBL/GenBank/DDBJ databases">
        <title>Draft genome sequence of Acidibacillus ferrooxidans SLC66.</title>
        <authorList>
            <person name="Oliveira G."/>
            <person name="Nancucheo I."/>
            <person name="Dall'Agnol H."/>
            <person name="Johnson B."/>
            <person name="Oliveira R."/>
            <person name="Nunes G.L."/>
            <person name="Tzotzos G."/>
            <person name="Orellana S.C."/>
            <person name="Salim A.C."/>
            <person name="Araujo F.M."/>
        </authorList>
    </citation>
    <scope>NUCLEOTIDE SEQUENCE [LARGE SCALE GENOMIC DNA]</scope>
    <source>
        <strain evidence="1 2">SLC66</strain>
    </source>
</reference>
<sequence>MLSANRIRESCLAGAMALAILLVSFWNAPPAFAYIVRTGNPPGTDGAIIPNGQITAGTEFRIQSTTDPELESIQ</sequence>
<dbReference type="AlphaFoldDB" id="A0A853KC73"/>
<evidence type="ECO:0000313" key="1">
    <source>
        <dbReference type="EMBL" id="OAG94636.1"/>
    </source>
</evidence>
<organism evidence="1 2">
    <name type="scientific">Ferroacidibacillus organovorans</name>
    <dbReference type="NCBI Taxonomy" id="1765683"/>
    <lineage>
        <taxon>Bacteria</taxon>
        <taxon>Bacillati</taxon>
        <taxon>Bacillota</taxon>
        <taxon>Bacilli</taxon>
        <taxon>Bacillales</taxon>
        <taxon>Alicyclobacillaceae</taxon>
        <taxon>Ferroacidibacillus</taxon>
    </lineage>
</organism>
<evidence type="ECO:0000313" key="2">
    <source>
        <dbReference type="Proteomes" id="UP000077421"/>
    </source>
</evidence>
<accession>A0A853KC73</accession>